<dbReference type="PROSITE" id="PS00523">
    <property type="entry name" value="SULFATASE_1"/>
    <property type="match status" value="1"/>
</dbReference>
<dbReference type="Gene3D" id="3.30.1120.10">
    <property type="match status" value="1"/>
</dbReference>
<evidence type="ECO:0000256" key="4">
    <source>
        <dbReference type="ARBA" id="ARBA00022837"/>
    </source>
</evidence>
<keyword evidence="7" id="KW-1185">Reference proteome</keyword>
<comment type="similarity">
    <text evidence="1">Belongs to the sulfatase family.</text>
</comment>
<evidence type="ECO:0000256" key="2">
    <source>
        <dbReference type="ARBA" id="ARBA00022723"/>
    </source>
</evidence>
<dbReference type="AlphaFoldDB" id="A0A518G232"/>
<accession>A0A518G232</accession>
<evidence type="ECO:0000313" key="7">
    <source>
        <dbReference type="Proteomes" id="UP000318017"/>
    </source>
</evidence>
<dbReference type="InterPro" id="IPR017850">
    <property type="entry name" value="Alkaline_phosphatase_core_sf"/>
</dbReference>
<name>A0A518G232_9BACT</name>
<dbReference type="GO" id="GO:0004065">
    <property type="term" value="F:arylsulfatase activity"/>
    <property type="evidence" value="ECO:0007669"/>
    <property type="project" value="UniProtKB-EC"/>
</dbReference>
<dbReference type="PANTHER" id="PTHR42693:SF53">
    <property type="entry name" value="ENDO-4-O-SULFATASE"/>
    <property type="match status" value="1"/>
</dbReference>
<dbReference type="EC" id="3.1.6.1" evidence="6"/>
<keyword evidence="3 6" id="KW-0378">Hydrolase</keyword>
<dbReference type="InterPro" id="IPR024607">
    <property type="entry name" value="Sulfatase_CS"/>
</dbReference>
<dbReference type="CDD" id="cd16146">
    <property type="entry name" value="ARS_like"/>
    <property type="match status" value="1"/>
</dbReference>
<dbReference type="Proteomes" id="UP000318017">
    <property type="component" value="Chromosome"/>
</dbReference>
<dbReference type="EMBL" id="CP036298">
    <property type="protein sequence ID" value="QDV22676.1"/>
    <property type="molecule type" value="Genomic_DNA"/>
</dbReference>
<keyword evidence="2" id="KW-0479">Metal-binding</keyword>
<organism evidence="6 7">
    <name type="scientific">Aureliella helgolandensis</name>
    <dbReference type="NCBI Taxonomy" id="2527968"/>
    <lineage>
        <taxon>Bacteria</taxon>
        <taxon>Pseudomonadati</taxon>
        <taxon>Planctomycetota</taxon>
        <taxon>Planctomycetia</taxon>
        <taxon>Pirellulales</taxon>
        <taxon>Pirellulaceae</taxon>
        <taxon>Aureliella</taxon>
    </lineage>
</organism>
<gene>
    <name evidence="6" type="primary">atsA_16</name>
    <name evidence="6" type="ORF">Q31a_09620</name>
</gene>
<dbReference type="InterPro" id="IPR000917">
    <property type="entry name" value="Sulfatase_N"/>
</dbReference>
<dbReference type="GO" id="GO:0046872">
    <property type="term" value="F:metal ion binding"/>
    <property type="evidence" value="ECO:0007669"/>
    <property type="project" value="UniProtKB-KW"/>
</dbReference>
<dbReference type="Gene3D" id="3.40.720.10">
    <property type="entry name" value="Alkaline Phosphatase, subunit A"/>
    <property type="match status" value="1"/>
</dbReference>
<evidence type="ECO:0000256" key="3">
    <source>
        <dbReference type="ARBA" id="ARBA00022801"/>
    </source>
</evidence>
<proteinExistence type="inferred from homology"/>
<dbReference type="PANTHER" id="PTHR42693">
    <property type="entry name" value="ARYLSULFATASE FAMILY MEMBER"/>
    <property type="match status" value="1"/>
</dbReference>
<evidence type="ECO:0000313" key="6">
    <source>
        <dbReference type="EMBL" id="QDV22676.1"/>
    </source>
</evidence>
<evidence type="ECO:0000259" key="5">
    <source>
        <dbReference type="Pfam" id="PF00884"/>
    </source>
</evidence>
<dbReference type="SUPFAM" id="SSF53649">
    <property type="entry name" value="Alkaline phosphatase-like"/>
    <property type="match status" value="1"/>
</dbReference>
<reference evidence="6 7" key="1">
    <citation type="submission" date="2019-02" db="EMBL/GenBank/DDBJ databases">
        <title>Deep-cultivation of Planctomycetes and their phenomic and genomic characterization uncovers novel biology.</title>
        <authorList>
            <person name="Wiegand S."/>
            <person name="Jogler M."/>
            <person name="Boedeker C."/>
            <person name="Pinto D."/>
            <person name="Vollmers J."/>
            <person name="Rivas-Marin E."/>
            <person name="Kohn T."/>
            <person name="Peeters S.H."/>
            <person name="Heuer A."/>
            <person name="Rast P."/>
            <person name="Oberbeckmann S."/>
            <person name="Bunk B."/>
            <person name="Jeske O."/>
            <person name="Meyerdierks A."/>
            <person name="Storesund J.E."/>
            <person name="Kallscheuer N."/>
            <person name="Luecker S."/>
            <person name="Lage O.M."/>
            <person name="Pohl T."/>
            <person name="Merkel B.J."/>
            <person name="Hornburger P."/>
            <person name="Mueller R.-W."/>
            <person name="Bruemmer F."/>
            <person name="Labrenz M."/>
            <person name="Spormann A.M."/>
            <person name="Op den Camp H."/>
            <person name="Overmann J."/>
            <person name="Amann R."/>
            <person name="Jetten M.S.M."/>
            <person name="Mascher T."/>
            <person name="Medema M.H."/>
            <person name="Devos D.P."/>
            <person name="Kaster A.-K."/>
            <person name="Ovreas L."/>
            <person name="Rohde M."/>
            <person name="Galperin M.Y."/>
            <person name="Jogler C."/>
        </authorList>
    </citation>
    <scope>NUCLEOTIDE SEQUENCE [LARGE SCALE GENOMIC DNA]</scope>
    <source>
        <strain evidence="6 7">Q31a</strain>
    </source>
</reference>
<dbReference type="KEGG" id="ahel:Q31a_09620"/>
<keyword evidence="4" id="KW-0106">Calcium</keyword>
<feature type="domain" description="Sulfatase N-terminal" evidence="5">
    <location>
        <begin position="71"/>
        <end position="377"/>
    </location>
</feature>
<dbReference type="Pfam" id="PF00884">
    <property type="entry name" value="Sulfatase"/>
    <property type="match status" value="1"/>
</dbReference>
<sequence>MVPLNYPVMRKSSVTTATPKHREGQPIWLEAFAVTGVQRRLLKSILVGLFYLVCASYGPAVANAQAAENRPNVIVILTDDQGWGDLSFHGNTNLSTPNIDHLAQQGSRFDRFYVCPVCSPTRAEFLTGRYHPRGGVHDTSKGGERLDLDERTLAQHFQAAGYRTAAFGKWHNGMQYPYHPRGRGFDEFYGYCSGHWGNYFSPMLEHNGELVRGEGYIVDDFTDHAIDFIEQSADQPFFLYLPMPTPHSPMQVPDAFWESHQDQTLERKGAEKDANDLNFTRAALAMVECIDLNVGRLLDRVDQLKIADNTIVVFFCDNGPNNYRWNGGMRGRKGSTDEGGVRSPMFIRWPEKIPAGKEIRQIAGAIDLLPTLTDLAEVPVQGGHPLDGVSLKESLLREEAVPDDRLIFSHWNRRVSVRTQQYRLDHQGRLYDMHSDPEQTVDVATEHPELTERLKNEVKQWSGELLPGLKDDTRPFPIGHPDFPVTQLPARDGQPHGNVMRSARAPNCSYFTNWNAPEDSMTWSVDVLKGGRFEVEMYYACPPADVGAEIQLCLGDVCITKQVDEANDPPATGLENDRADRGSESFVKEFKPLNLGVLEIPAGTGELTLSASHGGAKTNLEMRLFMFRRVAE</sequence>
<protein>
    <submittedName>
        <fullName evidence="6">Arylsulfatase</fullName>
        <ecNumber evidence="6">3.1.6.1</ecNumber>
    </submittedName>
</protein>
<dbReference type="InterPro" id="IPR050738">
    <property type="entry name" value="Sulfatase"/>
</dbReference>
<evidence type="ECO:0000256" key="1">
    <source>
        <dbReference type="ARBA" id="ARBA00008779"/>
    </source>
</evidence>